<dbReference type="AlphaFoldDB" id="A0A261TXC0"/>
<dbReference type="Gene3D" id="1.10.10.10">
    <property type="entry name" value="Winged helix-like DNA-binding domain superfamily/Winged helix DNA-binding domain"/>
    <property type="match status" value="1"/>
</dbReference>
<dbReference type="RefSeq" id="WP_094822250.1">
    <property type="nucleotide sequence ID" value="NZ_NEVO01000009.1"/>
</dbReference>
<dbReference type="InterPro" id="IPR005119">
    <property type="entry name" value="LysR_subst-bd"/>
</dbReference>
<proteinExistence type="inferred from homology"/>
<protein>
    <submittedName>
        <fullName evidence="6">LysR family transcriptional regulator</fullName>
    </submittedName>
</protein>
<keyword evidence="3" id="KW-0238">DNA-binding</keyword>
<reference evidence="6 7" key="1">
    <citation type="submission" date="2017-05" db="EMBL/GenBank/DDBJ databases">
        <title>Complete and WGS of Bordetella genogroups.</title>
        <authorList>
            <person name="Spilker T."/>
            <person name="LiPuma J."/>
        </authorList>
    </citation>
    <scope>NUCLEOTIDE SEQUENCE [LARGE SCALE GENOMIC DNA]</scope>
    <source>
        <strain evidence="6 7">AU9919</strain>
    </source>
</reference>
<dbReference type="GO" id="GO:0003700">
    <property type="term" value="F:DNA-binding transcription factor activity"/>
    <property type="evidence" value="ECO:0007669"/>
    <property type="project" value="InterPro"/>
</dbReference>
<organism evidence="6 7">
    <name type="scientific">Bordetella genomosp. 4</name>
    <dbReference type="NCBI Taxonomy" id="463044"/>
    <lineage>
        <taxon>Bacteria</taxon>
        <taxon>Pseudomonadati</taxon>
        <taxon>Pseudomonadota</taxon>
        <taxon>Betaproteobacteria</taxon>
        <taxon>Burkholderiales</taxon>
        <taxon>Alcaligenaceae</taxon>
        <taxon>Bordetella</taxon>
    </lineage>
</organism>
<accession>A0A261TXC0</accession>
<evidence type="ECO:0000256" key="2">
    <source>
        <dbReference type="ARBA" id="ARBA00023015"/>
    </source>
</evidence>
<evidence type="ECO:0000313" key="7">
    <source>
        <dbReference type="Proteomes" id="UP000216885"/>
    </source>
</evidence>
<evidence type="ECO:0000259" key="5">
    <source>
        <dbReference type="PROSITE" id="PS50931"/>
    </source>
</evidence>
<gene>
    <name evidence="6" type="ORF">CAL20_17855</name>
</gene>
<dbReference type="EMBL" id="NEVQ01000017">
    <property type="protein sequence ID" value="OZI54348.1"/>
    <property type="molecule type" value="Genomic_DNA"/>
</dbReference>
<name>A0A261TXC0_9BORD</name>
<dbReference type="PANTHER" id="PTHR30126:SF94">
    <property type="entry name" value="LYSR FAMILY TRANSCRIPTIONAL REGULATOR"/>
    <property type="match status" value="1"/>
</dbReference>
<dbReference type="SUPFAM" id="SSF46785">
    <property type="entry name" value="Winged helix' DNA-binding domain"/>
    <property type="match status" value="1"/>
</dbReference>
<dbReference type="PANTHER" id="PTHR30126">
    <property type="entry name" value="HTH-TYPE TRANSCRIPTIONAL REGULATOR"/>
    <property type="match status" value="1"/>
</dbReference>
<comment type="similarity">
    <text evidence="1">Belongs to the LysR transcriptional regulatory family.</text>
</comment>
<evidence type="ECO:0000313" key="6">
    <source>
        <dbReference type="EMBL" id="OZI54348.1"/>
    </source>
</evidence>
<dbReference type="SUPFAM" id="SSF53850">
    <property type="entry name" value="Periplasmic binding protein-like II"/>
    <property type="match status" value="1"/>
</dbReference>
<dbReference type="InterPro" id="IPR036388">
    <property type="entry name" value="WH-like_DNA-bd_sf"/>
</dbReference>
<dbReference type="Pfam" id="PF03466">
    <property type="entry name" value="LysR_substrate"/>
    <property type="match status" value="1"/>
</dbReference>
<dbReference type="Gene3D" id="3.40.190.10">
    <property type="entry name" value="Periplasmic binding protein-like II"/>
    <property type="match status" value="2"/>
</dbReference>
<evidence type="ECO:0000256" key="1">
    <source>
        <dbReference type="ARBA" id="ARBA00009437"/>
    </source>
</evidence>
<feature type="domain" description="HTH lysR-type" evidence="5">
    <location>
        <begin position="1"/>
        <end position="58"/>
    </location>
</feature>
<keyword evidence="2" id="KW-0805">Transcription regulation</keyword>
<evidence type="ECO:0000256" key="3">
    <source>
        <dbReference type="ARBA" id="ARBA00023125"/>
    </source>
</evidence>
<sequence>MKIEAFRTLGAVLRGGSFAAAAADMNLSPSAVSLQMKQMEEYFGQPLFDRSALQARPNAFAEEVDEVLRETFAKLDALRRRSSPTVSGTVRLGIIEPLQVTLLPPMLRWVREHYPQLDVRLVRGRGVELVEKLKTGELDAAVVTQPESGGSRRLAWTPLFREPLVAIAPPDSTEETLSELLHQHEWIRFDKTTIGGGLAARYVAQHAPHARCRLELQSLAALTALVSEGLGVSVLPDPGPQVYAVHPVRVLSLGKQGPARQMSFVCRQSDQENRLVQALRSGAKAAHARRTGLSIRG</sequence>
<dbReference type="Proteomes" id="UP000216885">
    <property type="component" value="Unassembled WGS sequence"/>
</dbReference>
<dbReference type="Pfam" id="PF00126">
    <property type="entry name" value="HTH_1"/>
    <property type="match status" value="1"/>
</dbReference>
<comment type="caution">
    <text evidence="6">The sequence shown here is derived from an EMBL/GenBank/DDBJ whole genome shotgun (WGS) entry which is preliminary data.</text>
</comment>
<dbReference type="InterPro" id="IPR036390">
    <property type="entry name" value="WH_DNA-bd_sf"/>
</dbReference>
<keyword evidence="7" id="KW-1185">Reference proteome</keyword>
<dbReference type="PROSITE" id="PS50931">
    <property type="entry name" value="HTH_LYSR"/>
    <property type="match status" value="1"/>
</dbReference>
<dbReference type="OrthoDB" id="8707631at2"/>
<dbReference type="GO" id="GO:0000976">
    <property type="term" value="F:transcription cis-regulatory region binding"/>
    <property type="evidence" value="ECO:0007669"/>
    <property type="project" value="TreeGrafter"/>
</dbReference>
<dbReference type="InterPro" id="IPR000847">
    <property type="entry name" value="LysR_HTH_N"/>
</dbReference>
<keyword evidence="4" id="KW-0804">Transcription</keyword>
<evidence type="ECO:0000256" key="4">
    <source>
        <dbReference type="ARBA" id="ARBA00023163"/>
    </source>
</evidence>